<dbReference type="Proteomes" id="UP001595733">
    <property type="component" value="Unassembled WGS sequence"/>
</dbReference>
<comment type="caution">
    <text evidence="2">The sequence shown here is derived from an EMBL/GenBank/DDBJ whole genome shotgun (WGS) entry which is preliminary data.</text>
</comment>
<dbReference type="RefSeq" id="WP_378142759.1">
    <property type="nucleotide sequence ID" value="NZ_JBHSEF010000026.1"/>
</dbReference>
<evidence type="ECO:0000259" key="1">
    <source>
        <dbReference type="Pfam" id="PF12728"/>
    </source>
</evidence>
<feature type="domain" description="Helix-turn-helix" evidence="1">
    <location>
        <begin position="119"/>
        <end position="165"/>
    </location>
</feature>
<keyword evidence="3" id="KW-1185">Reference proteome</keyword>
<proteinExistence type="predicted"/>
<dbReference type="Pfam" id="PF12728">
    <property type="entry name" value="HTH_17"/>
    <property type="match status" value="1"/>
</dbReference>
<accession>A0ABV8V0L9</accession>
<evidence type="ECO:0000313" key="2">
    <source>
        <dbReference type="EMBL" id="MFC4356215.1"/>
    </source>
</evidence>
<dbReference type="InterPro" id="IPR041657">
    <property type="entry name" value="HTH_17"/>
</dbReference>
<organism evidence="2 3">
    <name type="scientific">Chryseomicrobium palamuruense</name>
    <dbReference type="NCBI Taxonomy" id="682973"/>
    <lineage>
        <taxon>Bacteria</taxon>
        <taxon>Bacillati</taxon>
        <taxon>Bacillota</taxon>
        <taxon>Bacilli</taxon>
        <taxon>Bacillales</taxon>
        <taxon>Caryophanaceae</taxon>
        <taxon>Chryseomicrobium</taxon>
    </lineage>
</organism>
<sequence length="254" mass="30014">MSIQVLERTKDTINVAFQSKDPVLLEKEIQFLLYAFSDFISDMFSNSVRFISLRKMKIKSTNQLMTQTNSDVLHEIIEMLEQQKMDGPEFKTIKFSFDKLFSEVTEDGYIDYDYNVNELMSVEDAAQYLGVSRPTVYKYVTKGLEVQEVNNVKKIPKVALDLWQDATTAFEIQWMYQQNKKRWQTTEEKIAEVQQKITEFEMEFGGEFNTLYGDLNDREIDQLDEALDLYDWRDYLIKKSNLIKRLKVQRDTDA</sequence>
<protein>
    <submittedName>
        <fullName evidence="2">Helix-turn-helix domain-containing protein</fullName>
    </submittedName>
</protein>
<reference evidence="3" key="1">
    <citation type="journal article" date="2019" name="Int. J. Syst. Evol. Microbiol.">
        <title>The Global Catalogue of Microorganisms (GCM) 10K type strain sequencing project: providing services to taxonomists for standard genome sequencing and annotation.</title>
        <authorList>
            <consortium name="The Broad Institute Genomics Platform"/>
            <consortium name="The Broad Institute Genome Sequencing Center for Infectious Disease"/>
            <person name="Wu L."/>
            <person name="Ma J."/>
        </authorList>
    </citation>
    <scope>NUCLEOTIDE SEQUENCE [LARGE SCALE GENOMIC DNA]</scope>
    <source>
        <strain evidence="3">CCUG 50353</strain>
    </source>
</reference>
<name>A0ABV8V0L9_9BACL</name>
<gene>
    <name evidence="2" type="ORF">ACFO0S_14235</name>
</gene>
<dbReference type="EMBL" id="JBHSEF010000026">
    <property type="protein sequence ID" value="MFC4356215.1"/>
    <property type="molecule type" value="Genomic_DNA"/>
</dbReference>
<evidence type="ECO:0000313" key="3">
    <source>
        <dbReference type="Proteomes" id="UP001595733"/>
    </source>
</evidence>